<name>A0A2N6QQP5_9BACT</name>
<evidence type="ECO:0000313" key="3">
    <source>
        <dbReference type="Proteomes" id="UP000235564"/>
    </source>
</evidence>
<feature type="domain" description="Lipocalin-like" evidence="1">
    <location>
        <begin position="58"/>
        <end position="186"/>
    </location>
</feature>
<gene>
    <name evidence="2" type="ORF">CJ231_07330</name>
</gene>
<evidence type="ECO:0000313" key="2">
    <source>
        <dbReference type="EMBL" id="PMC24082.1"/>
    </source>
</evidence>
<dbReference type="EMBL" id="PNGJ01000005">
    <property type="protein sequence ID" value="PMC24082.1"/>
    <property type="molecule type" value="Genomic_DNA"/>
</dbReference>
<dbReference type="AlphaFoldDB" id="A0A2N6QQP5"/>
<dbReference type="OrthoDB" id="1082056at2"/>
<reference evidence="2 3" key="1">
    <citation type="submission" date="2017-09" db="EMBL/GenBank/DDBJ databases">
        <title>Bacterial strain isolated from the female urinary microbiota.</title>
        <authorList>
            <person name="Thomas-White K."/>
            <person name="Kumar N."/>
            <person name="Forster S."/>
            <person name="Putonti C."/>
            <person name="Lawley T."/>
            <person name="Wolfe A.J."/>
        </authorList>
    </citation>
    <scope>NUCLEOTIDE SEQUENCE [LARGE SCALE GENOMIC DNA]</scope>
    <source>
        <strain evidence="2 3">UMB0536</strain>
    </source>
</reference>
<evidence type="ECO:0000259" key="1">
    <source>
        <dbReference type="Pfam" id="PF16585"/>
    </source>
</evidence>
<dbReference type="InterPro" id="IPR024311">
    <property type="entry name" value="Lipocalin-like"/>
</dbReference>
<dbReference type="Pfam" id="PF16585">
    <property type="entry name" value="Lipocalin_8"/>
    <property type="match status" value="1"/>
</dbReference>
<comment type="caution">
    <text evidence="2">The sequence shown here is derived from an EMBL/GenBank/DDBJ whole genome shotgun (WGS) entry which is preliminary data.</text>
</comment>
<organism evidence="2 3">
    <name type="scientific">Hoylesella buccalis</name>
    <dbReference type="NCBI Taxonomy" id="28127"/>
    <lineage>
        <taxon>Bacteria</taxon>
        <taxon>Pseudomonadati</taxon>
        <taxon>Bacteroidota</taxon>
        <taxon>Bacteroidia</taxon>
        <taxon>Bacteroidales</taxon>
        <taxon>Prevotellaceae</taxon>
        <taxon>Hoylesella</taxon>
    </lineage>
</organism>
<dbReference type="Gene3D" id="2.40.128.280">
    <property type="match status" value="1"/>
</dbReference>
<sequence length="186" mass="21423">MAGTSEEAMGAISETFWATTKAYSSPSANMECSTCKLVIEMKKVSYILLSILMLATWTSCELETSNNGALDGYWRLQQVDTLQTNGTADLSAQRLFWSVQGKILMLNDLDYRYPECVMEFEHRDQRLTLHRPLISDRTKGDPVIDDVKILYPYGIRRLDEQFEVERLDGSRMILRSEQLRLVFTKF</sequence>
<dbReference type="Proteomes" id="UP000235564">
    <property type="component" value="Unassembled WGS sequence"/>
</dbReference>
<proteinExistence type="predicted"/>
<accession>A0A2N6QQP5</accession>
<protein>
    <recommendedName>
        <fullName evidence="1">Lipocalin-like domain-containing protein</fullName>
    </recommendedName>
</protein>